<sequence>MHHALSYTREAYDYLVEHFTAGADKAGKDAAAMDIGAWVVFATGPDSAVAKEAARSMVGLYASSMPAERLERNGVEPGATKPIVDALGAGDLARAIELTTPEVGERLSIAGTPEECVAKIKREIEPAGVNHMILAITDATLVKQFMGRELPEVADVDTQLNLIHDQIMPAFA</sequence>
<evidence type="ECO:0000313" key="4">
    <source>
        <dbReference type="Proteomes" id="UP001596096"/>
    </source>
</evidence>
<dbReference type="PANTHER" id="PTHR43244">
    <property type="match status" value="1"/>
</dbReference>
<dbReference type="RefSeq" id="WP_219546289.1">
    <property type="nucleotide sequence ID" value="NZ_JAHKRN010000022.1"/>
</dbReference>
<keyword evidence="4" id="KW-1185">Reference proteome</keyword>
<gene>
    <name evidence="3" type="ORF">ACFPUY_28655</name>
</gene>
<dbReference type="EMBL" id="JBHSNW010000017">
    <property type="protein sequence ID" value="MFC5819086.1"/>
    <property type="molecule type" value="Genomic_DNA"/>
</dbReference>
<keyword evidence="1" id="KW-0560">Oxidoreductase</keyword>
<dbReference type="Proteomes" id="UP001596096">
    <property type="component" value="Unassembled WGS sequence"/>
</dbReference>
<reference evidence="4" key="1">
    <citation type="journal article" date="2019" name="Int. J. Syst. Evol. Microbiol.">
        <title>The Global Catalogue of Microorganisms (GCM) 10K type strain sequencing project: providing services to taxonomists for standard genome sequencing and annotation.</title>
        <authorList>
            <consortium name="The Broad Institute Genomics Platform"/>
            <consortium name="The Broad Institute Genome Sequencing Center for Infectious Disease"/>
            <person name="Wu L."/>
            <person name="Ma J."/>
        </authorList>
    </citation>
    <scope>NUCLEOTIDE SEQUENCE [LARGE SCALE GENOMIC DNA]</scope>
    <source>
        <strain evidence="4">CGMCC 4.7106</strain>
    </source>
</reference>
<proteinExistence type="predicted"/>
<accession>A0ABW1C312</accession>
<comment type="caution">
    <text evidence="3">The sequence shown here is derived from an EMBL/GenBank/DDBJ whole genome shotgun (WGS) entry which is preliminary data.</text>
</comment>
<evidence type="ECO:0000313" key="3">
    <source>
        <dbReference type="EMBL" id="MFC5819086.1"/>
    </source>
</evidence>
<dbReference type="PANTHER" id="PTHR43244:SF1">
    <property type="entry name" value="5,10-METHYLENETETRAHYDROMETHANOPTERIN REDUCTASE"/>
    <property type="match status" value="1"/>
</dbReference>
<dbReference type="Pfam" id="PF00296">
    <property type="entry name" value="Bac_luciferase"/>
    <property type="match status" value="1"/>
</dbReference>
<evidence type="ECO:0000256" key="1">
    <source>
        <dbReference type="ARBA" id="ARBA00023002"/>
    </source>
</evidence>
<dbReference type="InterPro" id="IPR011251">
    <property type="entry name" value="Luciferase-like_dom"/>
</dbReference>
<name>A0ABW1C312_9ACTN</name>
<feature type="domain" description="Luciferase-like" evidence="2">
    <location>
        <begin position="8"/>
        <end position="130"/>
    </location>
</feature>
<evidence type="ECO:0000259" key="2">
    <source>
        <dbReference type="Pfam" id="PF00296"/>
    </source>
</evidence>
<organism evidence="3 4">
    <name type="scientific">Nonomuraea harbinensis</name>
    <dbReference type="NCBI Taxonomy" id="1286938"/>
    <lineage>
        <taxon>Bacteria</taxon>
        <taxon>Bacillati</taxon>
        <taxon>Actinomycetota</taxon>
        <taxon>Actinomycetes</taxon>
        <taxon>Streptosporangiales</taxon>
        <taxon>Streptosporangiaceae</taxon>
        <taxon>Nonomuraea</taxon>
    </lineage>
</organism>
<dbReference type="InterPro" id="IPR050564">
    <property type="entry name" value="F420-G6PD/mer"/>
</dbReference>
<protein>
    <submittedName>
        <fullName evidence="3">LLM class flavin-dependent oxidoreductase</fullName>
    </submittedName>
</protein>